<dbReference type="EMBL" id="CP065321">
    <property type="protein sequence ID" value="QQR28741.1"/>
    <property type="molecule type" value="Genomic_DNA"/>
</dbReference>
<gene>
    <name evidence="2" type="ORF">ADH66_01555</name>
    <name evidence="3" type="ORF">I5Q82_11570</name>
</gene>
<evidence type="ECO:0000256" key="1">
    <source>
        <dbReference type="SAM" id="Phobius"/>
    </source>
</evidence>
<reference evidence="3 5" key="3">
    <citation type="submission" date="2020-11" db="EMBL/GenBank/DDBJ databases">
        <title>Closed and high quality bacterial genomes of the OMM12 community.</title>
        <authorList>
            <person name="Marbouty M."/>
            <person name="Lamy-Besnier Q."/>
            <person name="Debarbieux L."/>
            <person name="Koszul R."/>
        </authorList>
    </citation>
    <scope>NUCLEOTIDE SEQUENCE [LARGE SCALE GENOMIC DNA]</scope>
    <source>
        <strain evidence="3 5">KB18</strain>
    </source>
</reference>
<organism evidence="3 5">
    <name type="scientific">Acutalibacter muris</name>
    <dbReference type="NCBI Taxonomy" id="1796620"/>
    <lineage>
        <taxon>Bacteria</taxon>
        <taxon>Bacillati</taxon>
        <taxon>Bacillota</taxon>
        <taxon>Clostridia</taxon>
        <taxon>Eubacteriales</taxon>
        <taxon>Acutalibacteraceae</taxon>
        <taxon>Acutalibacter</taxon>
    </lineage>
</organism>
<evidence type="ECO:0000313" key="5">
    <source>
        <dbReference type="Proteomes" id="UP000596035"/>
    </source>
</evidence>
<dbReference type="AlphaFoldDB" id="A0A1Z2XLZ1"/>
<reference evidence="4" key="2">
    <citation type="submission" date="2017-05" db="EMBL/GenBank/DDBJ databases">
        <title>Improved OligoMM genomes.</title>
        <authorList>
            <person name="Garzetti D."/>
        </authorList>
    </citation>
    <scope>NUCLEOTIDE SEQUENCE [LARGE SCALE GENOMIC DNA]</scope>
    <source>
        <strain evidence="4">KB18</strain>
    </source>
</reference>
<dbReference type="Proteomes" id="UP000196710">
    <property type="component" value="Chromosome"/>
</dbReference>
<protein>
    <submittedName>
        <fullName evidence="3">Uncharacterized protein</fullName>
    </submittedName>
</protein>
<dbReference type="KEGG" id="amur:ADH66_01555"/>
<sequence>MQKENFRNVEYPRFRVHWGVKLLGLAWAVALVFIIGMVAGGILGAVEGDGANAAVCVARSPTTLMPGTALISELILY</sequence>
<keyword evidence="1" id="KW-0812">Transmembrane</keyword>
<name>A0A1Z2XLZ1_9FIRM</name>
<dbReference type="Proteomes" id="UP000596035">
    <property type="component" value="Chromosome"/>
</dbReference>
<proteinExistence type="predicted"/>
<keyword evidence="4" id="KW-1185">Reference proteome</keyword>
<evidence type="ECO:0000313" key="4">
    <source>
        <dbReference type="Proteomes" id="UP000196710"/>
    </source>
</evidence>
<accession>A0A1Z2XLZ1</accession>
<keyword evidence="1" id="KW-0472">Membrane</keyword>
<dbReference type="EMBL" id="CP021422">
    <property type="protein sequence ID" value="ASB39452.1"/>
    <property type="molecule type" value="Genomic_DNA"/>
</dbReference>
<evidence type="ECO:0000313" key="2">
    <source>
        <dbReference type="EMBL" id="ASB39452.1"/>
    </source>
</evidence>
<evidence type="ECO:0000313" key="3">
    <source>
        <dbReference type="EMBL" id="QQR28741.1"/>
    </source>
</evidence>
<keyword evidence="1" id="KW-1133">Transmembrane helix</keyword>
<dbReference type="RefSeq" id="WP_066536585.1">
    <property type="nucleotide sequence ID" value="NZ_CAJTCQ010000002.1"/>
</dbReference>
<feature type="transmembrane region" description="Helical" evidence="1">
    <location>
        <begin position="20"/>
        <end position="43"/>
    </location>
</feature>
<reference evidence="2" key="1">
    <citation type="journal article" date="2017" name="Genome Announc.">
        <title>High-Quality Whole-Genome Sequences of the Oligo-Mouse-Microbiota Bacterial Community.</title>
        <authorList>
            <person name="Garzetti D."/>
            <person name="Brugiroux S."/>
            <person name="Bunk B."/>
            <person name="Pukall R."/>
            <person name="McCoy K.D."/>
            <person name="Macpherson A.J."/>
            <person name="Stecher B."/>
        </authorList>
    </citation>
    <scope>NUCLEOTIDE SEQUENCE</scope>
    <source>
        <strain evidence="2">KB18</strain>
    </source>
</reference>